<comment type="caution">
    <text evidence="8">Lacks conserved residue(s) required for the propagation of feature annotation.</text>
</comment>
<dbReference type="InterPro" id="IPR001005">
    <property type="entry name" value="SANT/Myb"/>
</dbReference>
<evidence type="ECO:0000259" key="10">
    <source>
        <dbReference type="PROSITE" id="PS50110"/>
    </source>
</evidence>
<name>A0ABD1LHD6_9FABA</name>
<comment type="subcellular location">
    <subcellularLocation>
        <location evidence="1">Nucleus</location>
    </subcellularLocation>
</comment>
<evidence type="ECO:0000313" key="12">
    <source>
        <dbReference type="EMBL" id="KAL2322931.1"/>
    </source>
</evidence>
<dbReference type="GO" id="GO:0000160">
    <property type="term" value="P:phosphorelay signal transduction system"/>
    <property type="evidence" value="ECO:0007669"/>
    <property type="project" value="UniProtKB-KW"/>
</dbReference>
<dbReference type="PANTHER" id="PTHR31312:SF4">
    <property type="entry name" value="TWO-COMPONENT RESPONSE REGULATOR-LIKE APRR2"/>
    <property type="match status" value="1"/>
</dbReference>
<dbReference type="Gene3D" id="1.10.10.60">
    <property type="entry name" value="Homeodomain-like"/>
    <property type="match status" value="1"/>
</dbReference>
<dbReference type="Pfam" id="PF00072">
    <property type="entry name" value="Response_reg"/>
    <property type="match status" value="1"/>
</dbReference>
<dbReference type="SUPFAM" id="SSF46689">
    <property type="entry name" value="Homeodomain-like"/>
    <property type="match status" value="1"/>
</dbReference>
<protein>
    <recommendedName>
        <fullName evidence="14">Two-component response regulator-like APRR2</fullName>
    </recommendedName>
</protein>
<evidence type="ECO:0000259" key="11">
    <source>
        <dbReference type="PROSITE" id="PS51294"/>
    </source>
</evidence>
<feature type="region of interest" description="Disordered" evidence="9">
    <location>
        <begin position="180"/>
        <end position="201"/>
    </location>
</feature>
<keyword evidence="6" id="KW-0539">Nucleus</keyword>
<accession>A0ABD1LHD6</accession>
<evidence type="ECO:0000313" key="13">
    <source>
        <dbReference type="Proteomes" id="UP001603857"/>
    </source>
</evidence>
<dbReference type="InterPro" id="IPR017930">
    <property type="entry name" value="Myb_dom"/>
</dbReference>
<comment type="caution">
    <text evidence="12">The sequence shown here is derived from an EMBL/GenBank/DDBJ whole genome shotgun (WGS) entry which is preliminary data.</text>
</comment>
<dbReference type="Pfam" id="PF00249">
    <property type="entry name" value="Myb_DNA-binding"/>
    <property type="match status" value="1"/>
</dbReference>
<feature type="compositionally biased region" description="Basic and acidic residues" evidence="9">
    <location>
        <begin position="273"/>
        <end position="286"/>
    </location>
</feature>
<dbReference type="PANTHER" id="PTHR31312">
    <property type="entry name" value="TRANSCRIPTION ACTIVATOR GLK1"/>
    <property type="match status" value="1"/>
</dbReference>
<feature type="region of interest" description="Disordered" evidence="9">
    <location>
        <begin position="269"/>
        <end position="288"/>
    </location>
</feature>
<dbReference type="AlphaFoldDB" id="A0ABD1LHD6"/>
<feature type="region of interest" description="Disordered" evidence="9">
    <location>
        <begin position="321"/>
        <end position="359"/>
    </location>
</feature>
<keyword evidence="3" id="KW-0805">Transcription regulation</keyword>
<keyword evidence="2" id="KW-0902">Two-component regulatory system</keyword>
<evidence type="ECO:0000256" key="5">
    <source>
        <dbReference type="ARBA" id="ARBA00023163"/>
    </source>
</evidence>
<keyword evidence="5" id="KW-0804">Transcription</keyword>
<comment type="subunit">
    <text evidence="7">Binds the target DNA as a monomer.</text>
</comment>
<feature type="region of interest" description="Disordered" evidence="9">
    <location>
        <begin position="214"/>
        <end position="250"/>
    </location>
</feature>
<evidence type="ECO:0008006" key="14">
    <source>
        <dbReference type="Google" id="ProtNLM"/>
    </source>
</evidence>
<gene>
    <name evidence="12" type="ORF">Fmac_027310</name>
</gene>
<evidence type="ECO:0000256" key="2">
    <source>
        <dbReference type="ARBA" id="ARBA00023012"/>
    </source>
</evidence>
<dbReference type="InterPro" id="IPR009057">
    <property type="entry name" value="Homeodomain-like_sf"/>
</dbReference>
<feature type="compositionally biased region" description="Basic and acidic residues" evidence="9">
    <location>
        <begin position="335"/>
        <end position="345"/>
    </location>
</feature>
<dbReference type="InterPro" id="IPR044825">
    <property type="entry name" value="GLK1/2-like"/>
</dbReference>
<dbReference type="GO" id="GO:0005634">
    <property type="term" value="C:nucleus"/>
    <property type="evidence" value="ECO:0007669"/>
    <property type="project" value="UniProtKB-SubCell"/>
</dbReference>
<dbReference type="EMBL" id="JBGMDY010000009">
    <property type="protein sequence ID" value="KAL2322931.1"/>
    <property type="molecule type" value="Genomic_DNA"/>
</dbReference>
<evidence type="ECO:0000256" key="1">
    <source>
        <dbReference type="ARBA" id="ARBA00004123"/>
    </source>
</evidence>
<feature type="compositionally biased region" description="Basic and acidic residues" evidence="9">
    <location>
        <begin position="223"/>
        <end position="236"/>
    </location>
</feature>
<evidence type="ECO:0000256" key="6">
    <source>
        <dbReference type="ARBA" id="ARBA00023242"/>
    </source>
</evidence>
<dbReference type="SUPFAM" id="SSF52172">
    <property type="entry name" value="CheY-like"/>
    <property type="match status" value="1"/>
</dbReference>
<dbReference type="InterPro" id="IPR006447">
    <property type="entry name" value="Myb_dom_plants"/>
</dbReference>
<dbReference type="SMART" id="SM00448">
    <property type="entry name" value="REC"/>
    <property type="match status" value="1"/>
</dbReference>
<feature type="region of interest" description="Disordered" evidence="9">
    <location>
        <begin position="583"/>
        <end position="606"/>
    </location>
</feature>
<evidence type="ECO:0000256" key="8">
    <source>
        <dbReference type="PROSITE-ProRule" id="PRU00169"/>
    </source>
</evidence>
<dbReference type="PROSITE" id="PS50110">
    <property type="entry name" value="RESPONSE_REGULATORY"/>
    <property type="match status" value="1"/>
</dbReference>
<dbReference type="InterPro" id="IPR011006">
    <property type="entry name" value="CheY-like_superfamily"/>
</dbReference>
<evidence type="ECO:0000256" key="9">
    <source>
        <dbReference type="SAM" id="MobiDB-lite"/>
    </source>
</evidence>
<evidence type="ECO:0000256" key="3">
    <source>
        <dbReference type="ARBA" id="ARBA00023015"/>
    </source>
</evidence>
<dbReference type="FunFam" id="3.40.50.2300:FF:000206">
    <property type="entry name" value="Two-component response regulator-like APRR2"/>
    <property type="match status" value="1"/>
</dbReference>
<proteinExistence type="predicted"/>
<keyword evidence="4" id="KW-0238">DNA-binding</keyword>
<dbReference type="FunFam" id="1.10.10.60:FF:000007">
    <property type="entry name" value="Two-component response regulator"/>
    <property type="match status" value="1"/>
</dbReference>
<dbReference type="GO" id="GO:0003677">
    <property type="term" value="F:DNA binding"/>
    <property type="evidence" value="ECO:0007669"/>
    <property type="project" value="UniProtKB-KW"/>
</dbReference>
<keyword evidence="13" id="KW-1185">Reference proteome</keyword>
<evidence type="ECO:0000256" key="7">
    <source>
        <dbReference type="ARBA" id="ARBA00061767"/>
    </source>
</evidence>
<feature type="compositionally biased region" description="Polar residues" evidence="9">
    <location>
        <begin position="237"/>
        <end position="247"/>
    </location>
</feature>
<feature type="domain" description="HTH myb-type" evidence="11">
    <location>
        <begin position="363"/>
        <end position="422"/>
    </location>
</feature>
<dbReference type="Proteomes" id="UP001603857">
    <property type="component" value="Unassembled WGS sequence"/>
</dbReference>
<sequence length="606" mass="67273">MVCTANDLQEWKDFPKGLKVLLLEGDSVSAAEVRAKLEAMDYNVSTFCDENEALSVISSRPESFHIAIVEVSSSSNQRGFKFLENAKDLPTIMTSNNHCLNTMMKCIALGAVEFLSKPLSEEKLRNIWQHVVHKAFNAGARVMAESLKPVKESVVSMLQLQTGNKQHESRVSIDIEKVSRFTDNDHEQSPGSDKYPAPSTPQLRQGIRLLNDGDCQEQTNSSTEKESGEHEGESKSVETTCGNEKSNGQLRQLRQGTRLLEDGDCQEQTNCSTEKECGEHDGESKSVETTCGNLNAETESIPQQRKSEITSAREEVVLVDASKGESLASPHTQKRKDLGSNDRNSKSPNKVGVHSDSCEIRANRKKMKVDWTPELHKQFVKAVELLGIDQAIPSKILELMEVEGLTRHNVASHLQKFRMHKRQILPKEPDRKWLNQRGKSYCVPRPIMAFPPYHSNHTLPMAPVYPTWGQSGSQTAGMQIWGSPGYPLWQPTAESWHWKPFPGVQADAWGCPVLPVQPPQAPCVSYSQNMPALLNADAVDHMFSTRRSPFEHHPAEEVVDKVVKEAISKPWLPLPLGLKPPSTDSVLAELSRQGIGSIPPKGSNSG</sequence>
<organism evidence="12 13">
    <name type="scientific">Flemingia macrophylla</name>
    <dbReference type="NCBI Taxonomy" id="520843"/>
    <lineage>
        <taxon>Eukaryota</taxon>
        <taxon>Viridiplantae</taxon>
        <taxon>Streptophyta</taxon>
        <taxon>Embryophyta</taxon>
        <taxon>Tracheophyta</taxon>
        <taxon>Spermatophyta</taxon>
        <taxon>Magnoliopsida</taxon>
        <taxon>eudicotyledons</taxon>
        <taxon>Gunneridae</taxon>
        <taxon>Pentapetalae</taxon>
        <taxon>rosids</taxon>
        <taxon>fabids</taxon>
        <taxon>Fabales</taxon>
        <taxon>Fabaceae</taxon>
        <taxon>Papilionoideae</taxon>
        <taxon>50 kb inversion clade</taxon>
        <taxon>NPAAA clade</taxon>
        <taxon>indigoferoid/millettioid clade</taxon>
        <taxon>Phaseoleae</taxon>
        <taxon>Flemingia</taxon>
    </lineage>
</organism>
<dbReference type="Gene3D" id="3.40.50.2300">
    <property type="match status" value="1"/>
</dbReference>
<dbReference type="InterPro" id="IPR001789">
    <property type="entry name" value="Sig_transdc_resp-reg_receiver"/>
</dbReference>
<dbReference type="PROSITE" id="PS51294">
    <property type="entry name" value="HTH_MYB"/>
    <property type="match status" value="1"/>
</dbReference>
<evidence type="ECO:0000256" key="4">
    <source>
        <dbReference type="ARBA" id="ARBA00023125"/>
    </source>
</evidence>
<reference evidence="12 13" key="1">
    <citation type="submission" date="2024-08" db="EMBL/GenBank/DDBJ databases">
        <title>Insights into the chromosomal genome structure of Flemingia macrophylla.</title>
        <authorList>
            <person name="Ding Y."/>
            <person name="Zhao Y."/>
            <person name="Bi W."/>
            <person name="Wu M."/>
            <person name="Zhao G."/>
            <person name="Gong Y."/>
            <person name="Li W."/>
            <person name="Zhang P."/>
        </authorList>
    </citation>
    <scope>NUCLEOTIDE SEQUENCE [LARGE SCALE GENOMIC DNA]</scope>
    <source>
        <strain evidence="12">DYQJB</strain>
        <tissue evidence="12">Leaf</tissue>
    </source>
</reference>
<feature type="domain" description="Response regulatory" evidence="10">
    <location>
        <begin position="19"/>
        <end position="132"/>
    </location>
</feature>
<dbReference type="NCBIfam" id="TIGR01557">
    <property type="entry name" value="myb_SHAQKYF"/>
    <property type="match status" value="1"/>
</dbReference>